<dbReference type="Pfam" id="PF00501">
    <property type="entry name" value="AMP-binding"/>
    <property type="match status" value="1"/>
</dbReference>
<feature type="domain" description="AMP-dependent synthetase/ligase" evidence="1">
    <location>
        <begin position="14"/>
        <end position="414"/>
    </location>
</feature>
<dbReference type="OrthoDB" id="812569at2"/>
<reference evidence="2 3" key="1">
    <citation type="submission" date="2016-10" db="EMBL/GenBank/DDBJ databases">
        <authorList>
            <person name="de Groot N.N."/>
        </authorList>
    </citation>
    <scope>NUCLEOTIDE SEQUENCE [LARGE SCALE GENOMIC DNA]</scope>
    <source>
        <strain evidence="2 3">DSM 44892</strain>
    </source>
</reference>
<evidence type="ECO:0000259" key="1">
    <source>
        <dbReference type="Pfam" id="PF00501"/>
    </source>
</evidence>
<dbReference type="InterPro" id="IPR020845">
    <property type="entry name" value="AMP-binding_CS"/>
</dbReference>
<gene>
    <name evidence="2" type="ORF">SAMN05444695_10882</name>
</gene>
<keyword evidence="2" id="KW-0436">Ligase</keyword>
<evidence type="ECO:0000313" key="2">
    <source>
        <dbReference type="EMBL" id="SDI51349.1"/>
    </source>
</evidence>
<sequence>MSSPTLTPVVERFRERAGVSPTADAVLYSTSSAPGIPPVYASLTYRELDDWSEAIAEYLRGQGVCAGTKAIVLVTPGPELYAVLLGLLKCGAVPVVIDPGMGVRAMVRCLSAVDAEVFVGVPAAQAVRVLFRRRFRRVRVNLTVGRVRLWGGPTLASLGREPNAAGPSVQPGATRAGEVAASDTALVAFTTGSTGPAKAVEITHGNLTAMVEQIDEMRGHVPPECSLVTLPLFGLLDLFLGTRCVLPPLMPARVGSTDPAHVADAITRFGVRTLFASPAVLLPLVEHVETSDEFEHRTRRFDSVRSIYSGGAPVPLDAVPRLRAILSADAEVYVGYGATEALPMAAVESRDLTTGVVERTRNGAGVLVGYPAPRVSVRTIRIVDGAVPEWTDGLEESGIGELVVSGPNVSTHYLWPETADAAAKIRDGEVLWHRTGDLARLDTEGRIWFQGRKSQRVETEHGPMFTVQVEQMFAAVDGVARTALVGVGGPGRAVPVLCVELQSGADPEQVRAGLRARADEFEHTRQIAHFLVHPSFPVDIRHNAKIGREELATWAARQRGPAGKGDRA</sequence>
<dbReference type="SUPFAM" id="SSF56801">
    <property type="entry name" value="Acetyl-CoA synthetase-like"/>
    <property type="match status" value="1"/>
</dbReference>
<accession>A0A1G8L6N8</accession>
<protein>
    <submittedName>
        <fullName evidence="2">Acyl-CoA synthetase (AMP-forming)/AMP-acid ligase II</fullName>
    </submittedName>
</protein>
<dbReference type="PANTHER" id="PTHR43767:SF1">
    <property type="entry name" value="NONRIBOSOMAL PEPTIDE SYNTHASE PES1 (EUROFUNG)-RELATED"/>
    <property type="match status" value="1"/>
</dbReference>
<dbReference type="InterPro" id="IPR000873">
    <property type="entry name" value="AMP-dep_synth/lig_dom"/>
</dbReference>
<dbReference type="AlphaFoldDB" id="A0A1G8L6N8"/>
<name>A0A1G8L6N8_9NOCA</name>
<dbReference type="PANTHER" id="PTHR43767">
    <property type="entry name" value="LONG-CHAIN-FATTY-ACID--COA LIGASE"/>
    <property type="match status" value="1"/>
</dbReference>
<dbReference type="InterPro" id="IPR050237">
    <property type="entry name" value="ATP-dep_AMP-bd_enzyme"/>
</dbReference>
<dbReference type="GO" id="GO:0016874">
    <property type="term" value="F:ligase activity"/>
    <property type="evidence" value="ECO:0007669"/>
    <property type="project" value="UniProtKB-KW"/>
</dbReference>
<keyword evidence="3" id="KW-1185">Reference proteome</keyword>
<dbReference type="Proteomes" id="UP000183263">
    <property type="component" value="Unassembled WGS sequence"/>
</dbReference>
<dbReference type="NCBIfam" id="NF006754">
    <property type="entry name" value="PRK09274.1"/>
    <property type="match status" value="1"/>
</dbReference>
<dbReference type="Gene3D" id="3.40.50.12780">
    <property type="entry name" value="N-terminal domain of ligase-like"/>
    <property type="match status" value="1"/>
</dbReference>
<dbReference type="PROSITE" id="PS00455">
    <property type="entry name" value="AMP_BINDING"/>
    <property type="match status" value="1"/>
</dbReference>
<organism evidence="2 3">
    <name type="scientific">Rhodococcus triatomae</name>
    <dbReference type="NCBI Taxonomy" id="300028"/>
    <lineage>
        <taxon>Bacteria</taxon>
        <taxon>Bacillati</taxon>
        <taxon>Actinomycetota</taxon>
        <taxon>Actinomycetes</taxon>
        <taxon>Mycobacteriales</taxon>
        <taxon>Nocardiaceae</taxon>
        <taxon>Rhodococcus</taxon>
    </lineage>
</organism>
<dbReference type="EMBL" id="FNDN01000008">
    <property type="protein sequence ID" value="SDI51349.1"/>
    <property type="molecule type" value="Genomic_DNA"/>
</dbReference>
<evidence type="ECO:0000313" key="3">
    <source>
        <dbReference type="Proteomes" id="UP000183263"/>
    </source>
</evidence>
<dbReference type="RefSeq" id="WP_072738536.1">
    <property type="nucleotide sequence ID" value="NZ_CP048813.1"/>
</dbReference>
<dbReference type="InterPro" id="IPR042099">
    <property type="entry name" value="ANL_N_sf"/>
</dbReference>
<proteinExistence type="predicted"/>